<dbReference type="EMBL" id="CAXAMN010000181">
    <property type="protein sequence ID" value="CAK8986824.1"/>
    <property type="molecule type" value="Genomic_DNA"/>
</dbReference>
<dbReference type="InterPro" id="IPR029063">
    <property type="entry name" value="SAM-dependent_MTases_sf"/>
</dbReference>
<organism evidence="1 2">
    <name type="scientific">Durusdinium trenchii</name>
    <dbReference type="NCBI Taxonomy" id="1381693"/>
    <lineage>
        <taxon>Eukaryota</taxon>
        <taxon>Sar</taxon>
        <taxon>Alveolata</taxon>
        <taxon>Dinophyceae</taxon>
        <taxon>Suessiales</taxon>
        <taxon>Symbiodiniaceae</taxon>
        <taxon>Durusdinium</taxon>
    </lineage>
</organism>
<reference evidence="1 2" key="1">
    <citation type="submission" date="2024-02" db="EMBL/GenBank/DDBJ databases">
        <authorList>
            <person name="Chen Y."/>
            <person name="Shah S."/>
            <person name="Dougan E. K."/>
            <person name="Thang M."/>
            <person name="Chan C."/>
        </authorList>
    </citation>
    <scope>NUCLEOTIDE SEQUENCE [LARGE SCALE GENOMIC DNA]</scope>
</reference>
<dbReference type="Gene3D" id="3.40.50.150">
    <property type="entry name" value="Vaccinia Virus protein VP39"/>
    <property type="match status" value="1"/>
</dbReference>
<dbReference type="Proteomes" id="UP001642484">
    <property type="component" value="Unassembled WGS sequence"/>
</dbReference>
<evidence type="ECO:0000313" key="2">
    <source>
        <dbReference type="Proteomes" id="UP001642484"/>
    </source>
</evidence>
<sequence>MPDRWRWIPSERPGMHFLGAPRQHEIALELGMGRGRCALQLFLQGATVLGVELAFERYRKALEAMERLAHRCPEELRVSFQNSKARLMGANTQTGFMEVRYGDFFQIVKDEEIAAATLIFLQVCLPRASWPSVRSFLEHCSPGCRVLTFQACGEQGGETRGPSSFPFRDIGSPVLACTWATAGHRFHCYERLDLEEERRILERSGLRPEHLPQTRKTCDERQGWLRAA</sequence>
<accession>A0ABP0HCE6</accession>
<dbReference type="SUPFAM" id="SSF53335">
    <property type="entry name" value="S-adenosyl-L-methionine-dependent methyltransferases"/>
    <property type="match status" value="1"/>
</dbReference>
<comment type="caution">
    <text evidence="1">The sequence shown here is derived from an EMBL/GenBank/DDBJ whole genome shotgun (WGS) entry which is preliminary data.</text>
</comment>
<proteinExistence type="predicted"/>
<gene>
    <name evidence="1" type="ORF">CCMP2556_LOCUS640</name>
</gene>
<evidence type="ECO:0008006" key="3">
    <source>
        <dbReference type="Google" id="ProtNLM"/>
    </source>
</evidence>
<name>A0ABP0HCE6_9DINO</name>
<protein>
    <recommendedName>
        <fullName evidence="3">Class I SAM-dependent methyltransferase</fullName>
    </recommendedName>
</protein>
<keyword evidence="2" id="KW-1185">Reference proteome</keyword>
<evidence type="ECO:0000313" key="1">
    <source>
        <dbReference type="EMBL" id="CAK8986824.1"/>
    </source>
</evidence>